<dbReference type="RefSeq" id="WP_071952133.1">
    <property type="nucleotide sequence ID" value="NZ_CP042383.1"/>
</dbReference>
<gene>
    <name evidence="2" type="ORF">FGL85_08345</name>
</gene>
<keyword evidence="1" id="KW-1133">Transmembrane helix</keyword>
<feature type="transmembrane region" description="Helical" evidence="1">
    <location>
        <begin position="57"/>
        <end position="80"/>
    </location>
</feature>
<sequence>MKKSNAHNKFLWEHRPISRLQQTLAGLASSLPMWLPTVASADIGDAAKTGGSKVIGILYIVLIVVGAIGLIIGFIMRATGNEQMAQKSNSKLMHAAFGIGGGALTGLLLTWIWQTATTAGGGNVINWPF</sequence>
<evidence type="ECO:0000256" key="1">
    <source>
        <dbReference type="SAM" id="Phobius"/>
    </source>
</evidence>
<evidence type="ECO:0000313" key="3">
    <source>
        <dbReference type="Proteomes" id="UP000321296"/>
    </source>
</evidence>
<accession>A0A5B8T3S9</accession>
<keyword evidence="1" id="KW-0812">Transmembrane</keyword>
<name>A0A5B8T3S9_LEUPS</name>
<organism evidence="2 3">
    <name type="scientific">Leuconostoc pseudomesenteroides</name>
    <dbReference type="NCBI Taxonomy" id="33968"/>
    <lineage>
        <taxon>Bacteria</taxon>
        <taxon>Bacillati</taxon>
        <taxon>Bacillota</taxon>
        <taxon>Bacilli</taxon>
        <taxon>Lactobacillales</taxon>
        <taxon>Lactobacillaceae</taxon>
        <taxon>Leuconostoc</taxon>
    </lineage>
</organism>
<evidence type="ECO:0000313" key="2">
    <source>
        <dbReference type="EMBL" id="QEA42505.1"/>
    </source>
</evidence>
<keyword evidence="1" id="KW-0472">Membrane</keyword>
<protein>
    <submittedName>
        <fullName evidence="2">Uncharacterized protein</fullName>
    </submittedName>
</protein>
<dbReference type="AlphaFoldDB" id="A0A5B8T3S9"/>
<proteinExistence type="predicted"/>
<dbReference type="KEGG" id="lpse:FGL85_08345"/>
<reference evidence="2 3" key="1">
    <citation type="submission" date="2019-06" db="EMBL/GenBank/DDBJ databases">
        <title>Genome analyses of bacteria isolated from kimchi.</title>
        <authorList>
            <person name="Lee S."/>
            <person name="Ahn S."/>
            <person name="Roh S."/>
        </authorList>
    </citation>
    <scope>NUCLEOTIDE SEQUENCE [LARGE SCALE GENOMIC DNA]</scope>
    <source>
        <strain evidence="2 3">CBA3630</strain>
    </source>
</reference>
<feature type="transmembrane region" description="Helical" evidence="1">
    <location>
        <begin position="92"/>
        <end position="113"/>
    </location>
</feature>
<dbReference type="EMBL" id="CP042383">
    <property type="protein sequence ID" value="QEA42505.1"/>
    <property type="molecule type" value="Genomic_DNA"/>
</dbReference>
<dbReference type="Proteomes" id="UP000321296">
    <property type="component" value="Chromosome"/>
</dbReference>